<dbReference type="Pfam" id="PF04754">
    <property type="entry name" value="Transposase_31"/>
    <property type="match status" value="1"/>
</dbReference>
<gene>
    <name evidence="2" type="ORF">DSL64_26630</name>
</gene>
<dbReference type="InterPro" id="IPR006842">
    <property type="entry name" value="Transposase_31"/>
</dbReference>
<organism evidence="2 3">
    <name type="scientific">Dyadobacter luteus</name>
    <dbReference type="NCBI Taxonomy" id="2259619"/>
    <lineage>
        <taxon>Bacteria</taxon>
        <taxon>Pseudomonadati</taxon>
        <taxon>Bacteroidota</taxon>
        <taxon>Cytophagia</taxon>
        <taxon>Cytophagales</taxon>
        <taxon>Spirosomataceae</taxon>
        <taxon>Dyadobacter</taxon>
    </lineage>
</organism>
<dbReference type="InterPro" id="IPR051699">
    <property type="entry name" value="Rpn/YhgA-like_nuclease"/>
</dbReference>
<dbReference type="EMBL" id="QNUL01000038">
    <property type="protein sequence ID" value="REA56498.1"/>
    <property type="molecule type" value="Genomic_DNA"/>
</dbReference>
<dbReference type="AlphaFoldDB" id="A0A3D8Y398"/>
<dbReference type="RefSeq" id="WP_115834009.1">
    <property type="nucleotide sequence ID" value="NZ_QNUL01000038.1"/>
</dbReference>
<comment type="caution">
    <text evidence="2">The sequence shown here is derived from an EMBL/GenBank/DDBJ whole genome shotgun (WGS) entry which is preliminary data.</text>
</comment>
<evidence type="ECO:0000259" key="1">
    <source>
        <dbReference type="Pfam" id="PF04754"/>
    </source>
</evidence>
<evidence type="ECO:0000313" key="2">
    <source>
        <dbReference type="EMBL" id="REA56498.1"/>
    </source>
</evidence>
<evidence type="ECO:0000313" key="3">
    <source>
        <dbReference type="Proteomes" id="UP000256373"/>
    </source>
</evidence>
<dbReference type="OrthoDB" id="932587at2"/>
<name>A0A3D8Y398_9BACT</name>
<dbReference type="PANTHER" id="PTHR34611:SF2">
    <property type="entry name" value="INACTIVE RECOMBINATION-PROMOTING NUCLEASE-LIKE PROTEIN RPNE-RELATED"/>
    <property type="match status" value="1"/>
</dbReference>
<feature type="domain" description="Transposase (putative) YhgA-like" evidence="1">
    <location>
        <begin position="6"/>
        <end position="111"/>
    </location>
</feature>
<reference evidence="2 3" key="1">
    <citation type="submission" date="2018-07" db="EMBL/GenBank/DDBJ databases">
        <title>Dyadobacter roseus sp. nov., isolated from rose rhizosphere soil.</title>
        <authorList>
            <person name="Chen L."/>
        </authorList>
    </citation>
    <scope>NUCLEOTIDE SEQUENCE [LARGE SCALE GENOMIC DNA]</scope>
    <source>
        <strain evidence="2 3">RS19</strain>
    </source>
</reference>
<dbReference type="GO" id="GO:0006310">
    <property type="term" value="P:DNA recombination"/>
    <property type="evidence" value="ECO:0007669"/>
    <property type="project" value="TreeGrafter"/>
</dbReference>
<dbReference type="PANTHER" id="PTHR34611">
    <property type="match status" value="1"/>
</dbReference>
<dbReference type="GO" id="GO:1990238">
    <property type="term" value="F:double-stranded DNA endonuclease activity"/>
    <property type="evidence" value="ECO:0007669"/>
    <property type="project" value="TreeGrafter"/>
</dbReference>
<sequence length="134" mass="15527">MRWIISAHVCQDRFEKLNLSTLRQLPDTYVSKELQASISDIVYVCQRADKAGEVRIFLLIEHKSYVDKYTPIQIGSYIFSGLLKQISDGENPSLIIRILLYHGKNRWEYRTLSSLFYGLDPGLPVHFSQSGRNF</sequence>
<proteinExistence type="predicted"/>
<accession>A0A3D8Y398</accession>
<dbReference type="Proteomes" id="UP000256373">
    <property type="component" value="Unassembled WGS sequence"/>
</dbReference>
<keyword evidence="3" id="KW-1185">Reference proteome</keyword>
<protein>
    <recommendedName>
        <fullName evidence="1">Transposase (putative) YhgA-like domain-containing protein</fullName>
    </recommendedName>
</protein>